<dbReference type="Pfam" id="PF01225">
    <property type="entry name" value="Mur_ligase"/>
    <property type="match status" value="1"/>
</dbReference>
<keyword evidence="11 14" id="KW-0131">Cell cycle</keyword>
<feature type="domain" description="Mur ligase N-terminal catalytic" evidence="15">
    <location>
        <begin position="9"/>
        <end position="109"/>
    </location>
</feature>
<dbReference type="InterPro" id="IPR000713">
    <property type="entry name" value="Mur_ligase_N"/>
</dbReference>
<dbReference type="HAMAP" id="MF_00046">
    <property type="entry name" value="MurC"/>
    <property type="match status" value="1"/>
</dbReference>
<keyword evidence="12 14" id="KW-0961">Cell wall biogenesis/degradation</keyword>
<dbReference type="GO" id="GO:0008360">
    <property type="term" value="P:regulation of cell shape"/>
    <property type="evidence" value="ECO:0007669"/>
    <property type="project" value="UniProtKB-KW"/>
</dbReference>
<dbReference type="InterPro" id="IPR036565">
    <property type="entry name" value="Mur-like_cat_sf"/>
</dbReference>
<dbReference type="GO" id="GO:0051301">
    <property type="term" value="P:cell division"/>
    <property type="evidence" value="ECO:0007669"/>
    <property type="project" value="UniProtKB-KW"/>
</dbReference>
<dbReference type="GO" id="GO:0008763">
    <property type="term" value="F:UDP-N-acetylmuramate-L-alanine ligase activity"/>
    <property type="evidence" value="ECO:0007669"/>
    <property type="project" value="UniProtKB-UniRule"/>
</dbReference>
<evidence type="ECO:0000256" key="6">
    <source>
        <dbReference type="ARBA" id="ARBA00022618"/>
    </source>
</evidence>
<dbReference type="InterPro" id="IPR013221">
    <property type="entry name" value="Mur_ligase_cen"/>
</dbReference>
<reference evidence="18 19" key="1">
    <citation type="submission" date="2016-11" db="EMBL/GenBank/DDBJ databases">
        <authorList>
            <person name="Jaros S."/>
            <person name="Januszkiewicz K."/>
            <person name="Wedrychowicz H."/>
        </authorList>
    </citation>
    <scope>NUCLEOTIDE SEQUENCE [LARGE SCALE GENOMIC DNA]</scope>
    <source>
        <strain evidence="18 19">CGMCC 1.12145</strain>
    </source>
</reference>
<keyword evidence="4 14" id="KW-0963">Cytoplasm</keyword>
<evidence type="ECO:0000256" key="4">
    <source>
        <dbReference type="ARBA" id="ARBA00022490"/>
    </source>
</evidence>
<keyword evidence="7 14" id="KW-0547">Nucleotide-binding</keyword>
<accession>A0A1K1RGR3</accession>
<dbReference type="PANTHER" id="PTHR43445:SF3">
    <property type="entry name" value="UDP-N-ACETYLMURAMATE--L-ALANINE LIGASE"/>
    <property type="match status" value="1"/>
</dbReference>
<feature type="domain" description="Mur ligase C-terminal" evidence="16">
    <location>
        <begin position="308"/>
        <end position="433"/>
    </location>
</feature>
<dbReference type="Gene3D" id="3.40.50.720">
    <property type="entry name" value="NAD(P)-binding Rossmann-like Domain"/>
    <property type="match status" value="1"/>
</dbReference>
<dbReference type="Gene3D" id="3.40.1190.10">
    <property type="entry name" value="Mur-like, catalytic domain"/>
    <property type="match status" value="1"/>
</dbReference>
<keyword evidence="5 14" id="KW-0436">Ligase</keyword>
<name>A0A1K1RGR3_9FLAO</name>
<evidence type="ECO:0000313" key="18">
    <source>
        <dbReference type="EMBL" id="SFW70870.1"/>
    </source>
</evidence>
<organism evidence="18 19">
    <name type="scientific">Sinomicrobium oceani</name>
    <dbReference type="NCBI Taxonomy" id="1150368"/>
    <lineage>
        <taxon>Bacteria</taxon>
        <taxon>Pseudomonadati</taxon>
        <taxon>Bacteroidota</taxon>
        <taxon>Flavobacteriia</taxon>
        <taxon>Flavobacteriales</taxon>
        <taxon>Flavobacteriaceae</taxon>
        <taxon>Sinomicrobium</taxon>
    </lineage>
</organism>
<dbReference type="OrthoDB" id="9804126at2"/>
<evidence type="ECO:0000256" key="2">
    <source>
        <dbReference type="ARBA" id="ARBA00004752"/>
    </source>
</evidence>
<dbReference type="SUPFAM" id="SSF51984">
    <property type="entry name" value="MurCD N-terminal domain"/>
    <property type="match status" value="1"/>
</dbReference>
<comment type="pathway">
    <text evidence="2 14">Cell wall biogenesis; peptidoglycan biosynthesis.</text>
</comment>
<dbReference type="EC" id="6.3.2.8" evidence="3 14"/>
<evidence type="ECO:0000256" key="7">
    <source>
        <dbReference type="ARBA" id="ARBA00022741"/>
    </source>
</evidence>
<comment type="catalytic activity">
    <reaction evidence="13 14">
        <text>UDP-N-acetyl-alpha-D-muramate + L-alanine + ATP = UDP-N-acetyl-alpha-D-muramoyl-L-alanine + ADP + phosphate + H(+)</text>
        <dbReference type="Rhea" id="RHEA:23372"/>
        <dbReference type="ChEBI" id="CHEBI:15378"/>
        <dbReference type="ChEBI" id="CHEBI:30616"/>
        <dbReference type="ChEBI" id="CHEBI:43474"/>
        <dbReference type="ChEBI" id="CHEBI:57972"/>
        <dbReference type="ChEBI" id="CHEBI:70757"/>
        <dbReference type="ChEBI" id="CHEBI:83898"/>
        <dbReference type="ChEBI" id="CHEBI:456216"/>
        <dbReference type="EC" id="6.3.2.8"/>
    </reaction>
</comment>
<dbReference type="NCBIfam" id="TIGR01082">
    <property type="entry name" value="murC"/>
    <property type="match status" value="1"/>
</dbReference>
<evidence type="ECO:0000256" key="3">
    <source>
        <dbReference type="ARBA" id="ARBA00012211"/>
    </source>
</evidence>
<dbReference type="InterPro" id="IPR036615">
    <property type="entry name" value="Mur_ligase_C_dom_sf"/>
</dbReference>
<evidence type="ECO:0000256" key="5">
    <source>
        <dbReference type="ARBA" id="ARBA00022598"/>
    </source>
</evidence>
<dbReference type="EMBL" id="FPJE01000024">
    <property type="protein sequence ID" value="SFW70870.1"/>
    <property type="molecule type" value="Genomic_DNA"/>
</dbReference>
<dbReference type="Gene3D" id="3.90.190.20">
    <property type="entry name" value="Mur ligase, C-terminal domain"/>
    <property type="match status" value="1"/>
</dbReference>
<comment type="similarity">
    <text evidence="14">Belongs to the MurCDEF family.</text>
</comment>
<evidence type="ECO:0000256" key="13">
    <source>
        <dbReference type="ARBA" id="ARBA00047833"/>
    </source>
</evidence>
<keyword evidence="9 14" id="KW-0133">Cell shape</keyword>
<evidence type="ECO:0000256" key="8">
    <source>
        <dbReference type="ARBA" id="ARBA00022840"/>
    </source>
</evidence>
<evidence type="ECO:0000259" key="15">
    <source>
        <dbReference type="Pfam" id="PF01225"/>
    </source>
</evidence>
<evidence type="ECO:0000256" key="12">
    <source>
        <dbReference type="ARBA" id="ARBA00023316"/>
    </source>
</evidence>
<dbReference type="SUPFAM" id="SSF53623">
    <property type="entry name" value="MurD-like peptide ligases, catalytic domain"/>
    <property type="match status" value="1"/>
</dbReference>
<dbReference type="SUPFAM" id="SSF53244">
    <property type="entry name" value="MurD-like peptide ligases, peptide-binding domain"/>
    <property type="match status" value="1"/>
</dbReference>
<dbReference type="InterPro" id="IPR050061">
    <property type="entry name" value="MurCDEF_pg_biosynth"/>
</dbReference>
<dbReference type="GO" id="GO:0009252">
    <property type="term" value="P:peptidoglycan biosynthetic process"/>
    <property type="evidence" value="ECO:0007669"/>
    <property type="project" value="UniProtKB-UniRule"/>
</dbReference>
<feature type="binding site" evidence="14">
    <location>
        <begin position="119"/>
        <end position="125"/>
    </location>
    <ligand>
        <name>ATP</name>
        <dbReference type="ChEBI" id="CHEBI:30616"/>
    </ligand>
</feature>
<evidence type="ECO:0000256" key="11">
    <source>
        <dbReference type="ARBA" id="ARBA00023306"/>
    </source>
</evidence>
<keyword evidence="6 14" id="KW-0132">Cell division</keyword>
<sequence length="452" mass="49844">MNLKTINNVYFIGIGGIGMSALARYFKFIGKNVAGYDRVSTEMTTELENAGMSVTFKDDEEEIPEVFRDTVGTLVVYTPAVPKSSALFQYFTGKGFEVCKRAQVLGFITSGSFCYAVAGTHGKTTTSAILAHVLKDTGVPVTAFLGGISENLNSNFLLEGDKITVTEADEFDRSFLHLSPDIACITSIDADHLDIYGNKEEMDRTFREFAGKVKPGGKLIVRYGLPISGITYGVESGADYSVENLEIRDGGYVFDIRTPEKLVTRVKFGKPGKHNLLNALAAFTMAVEGGVEPGDAAEALFGFKGVKRRFSYQLKSENIVYVDDYAHHPAEIDAVYQAVREMYPGKKVMAVFQPHLFSRTRDFMEEFGRSLSGFDEVVLLDIYPAREEPIEGITSARLLEEIDNDNKQLVSKKELLSLLKKTDADVVLTLGAGDIGREVEKIREVLSEKAKE</sequence>
<evidence type="ECO:0000313" key="19">
    <source>
        <dbReference type="Proteomes" id="UP000182248"/>
    </source>
</evidence>
<dbReference type="Pfam" id="PF02875">
    <property type="entry name" value="Mur_ligase_C"/>
    <property type="match status" value="1"/>
</dbReference>
<dbReference type="InterPro" id="IPR004101">
    <property type="entry name" value="Mur_ligase_C"/>
</dbReference>
<dbReference type="InterPro" id="IPR005758">
    <property type="entry name" value="UDP-N-AcMur_Ala_ligase_MurC"/>
</dbReference>
<dbReference type="AlphaFoldDB" id="A0A1K1RGR3"/>
<evidence type="ECO:0000259" key="17">
    <source>
        <dbReference type="Pfam" id="PF08245"/>
    </source>
</evidence>
<comment type="function">
    <text evidence="14">Cell wall formation.</text>
</comment>
<keyword evidence="8 14" id="KW-0067">ATP-binding</keyword>
<evidence type="ECO:0000256" key="10">
    <source>
        <dbReference type="ARBA" id="ARBA00022984"/>
    </source>
</evidence>
<proteinExistence type="inferred from homology"/>
<dbReference type="Pfam" id="PF08245">
    <property type="entry name" value="Mur_ligase_M"/>
    <property type="match status" value="1"/>
</dbReference>
<dbReference type="Proteomes" id="UP000182248">
    <property type="component" value="Unassembled WGS sequence"/>
</dbReference>
<keyword evidence="10 14" id="KW-0573">Peptidoglycan synthesis</keyword>
<evidence type="ECO:0000256" key="1">
    <source>
        <dbReference type="ARBA" id="ARBA00004496"/>
    </source>
</evidence>
<dbReference type="UniPathway" id="UPA00219"/>
<evidence type="ECO:0000259" key="16">
    <source>
        <dbReference type="Pfam" id="PF02875"/>
    </source>
</evidence>
<gene>
    <name evidence="14" type="primary">murC</name>
    <name evidence="18" type="ORF">SAMN02927921_03509</name>
</gene>
<keyword evidence="19" id="KW-1185">Reference proteome</keyword>
<dbReference type="PANTHER" id="PTHR43445">
    <property type="entry name" value="UDP-N-ACETYLMURAMATE--L-ALANINE LIGASE-RELATED"/>
    <property type="match status" value="1"/>
</dbReference>
<dbReference type="STRING" id="1150368.SAMN02927921_03509"/>
<comment type="subcellular location">
    <subcellularLocation>
        <location evidence="1 14">Cytoplasm</location>
    </subcellularLocation>
</comment>
<feature type="domain" description="Mur ligase central" evidence="17">
    <location>
        <begin position="117"/>
        <end position="285"/>
    </location>
</feature>
<evidence type="ECO:0000256" key="14">
    <source>
        <dbReference type="HAMAP-Rule" id="MF_00046"/>
    </source>
</evidence>
<dbReference type="GO" id="GO:0005737">
    <property type="term" value="C:cytoplasm"/>
    <property type="evidence" value="ECO:0007669"/>
    <property type="project" value="UniProtKB-SubCell"/>
</dbReference>
<dbReference type="GO" id="GO:0071555">
    <property type="term" value="P:cell wall organization"/>
    <property type="evidence" value="ECO:0007669"/>
    <property type="project" value="UniProtKB-KW"/>
</dbReference>
<dbReference type="RefSeq" id="WP_072318764.1">
    <property type="nucleotide sequence ID" value="NZ_FPJE01000024.1"/>
</dbReference>
<dbReference type="GO" id="GO:0005524">
    <property type="term" value="F:ATP binding"/>
    <property type="evidence" value="ECO:0007669"/>
    <property type="project" value="UniProtKB-UniRule"/>
</dbReference>
<evidence type="ECO:0000256" key="9">
    <source>
        <dbReference type="ARBA" id="ARBA00022960"/>
    </source>
</evidence>
<protein>
    <recommendedName>
        <fullName evidence="3 14">UDP-N-acetylmuramate--L-alanine ligase</fullName>
        <ecNumber evidence="3 14">6.3.2.8</ecNumber>
    </recommendedName>
    <alternativeName>
        <fullName evidence="14">UDP-N-acetylmuramoyl-L-alanine synthetase</fullName>
    </alternativeName>
</protein>